<dbReference type="InterPro" id="IPR003358">
    <property type="entry name" value="tRNA_(Gua-N-7)_MeTrfase_Trmb"/>
</dbReference>
<dbReference type="PANTHER" id="PTHR23417:SF21">
    <property type="entry name" value="TRNA (GUANINE-N(7)-)-METHYLTRANSFERASE"/>
    <property type="match status" value="1"/>
</dbReference>
<keyword evidence="3" id="KW-0489">Methyltransferase</keyword>
<keyword evidence="4" id="KW-0808">Transferase</keyword>
<evidence type="ECO:0000256" key="5">
    <source>
        <dbReference type="ARBA" id="ARBA00022691"/>
    </source>
</evidence>
<evidence type="ECO:0000256" key="3">
    <source>
        <dbReference type="ARBA" id="ARBA00022603"/>
    </source>
</evidence>
<dbReference type="PANTHER" id="PTHR23417">
    <property type="entry name" value="3-DEOXY-D-MANNO-OCTULOSONIC-ACID TRANSFERASE/TRNA GUANINE-N 7 - -METHYLTRANSFERASE"/>
    <property type="match status" value="1"/>
</dbReference>
<dbReference type="EC" id="2.1.1.33" evidence="2"/>
<evidence type="ECO:0000256" key="1">
    <source>
        <dbReference type="ARBA" id="ARBA00000142"/>
    </source>
</evidence>
<dbReference type="Gene3D" id="3.40.50.150">
    <property type="entry name" value="Vaccinia Virus protein VP39"/>
    <property type="match status" value="1"/>
</dbReference>
<dbReference type="CDD" id="cd02440">
    <property type="entry name" value="AdoMet_MTases"/>
    <property type="match status" value="1"/>
</dbReference>
<dbReference type="SUPFAM" id="SSF53335">
    <property type="entry name" value="S-adenosyl-L-methionine-dependent methyltransferases"/>
    <property type="match status" value="1"/>
</dbReference>
<organism evidence="7">
    <name type="scientific">Eutreptiella gymnastica</name>
    <dbReference type="NCBI Taxonomy" id="73025"/>
    <lineage>
        <taxon>Eukaryota</taxon>
        <taxon>Discoba</taxon>
        <taxon>Euglenozoa</taxon>
        <taxon>Euglenida</taxon>
        <taxon>Spirocuta</taxon>
        <taxon>Euglenophyceae</taxon>
        <taxon>Eutreptiales</taxon>
        <taxon>Eutreptiaceae</taxon>
        <taxon>Eutreptiella</taxon>
    </lineage>
</organism>
<keyword evidence="5" id="KW-0949">S-adenosyl-L-methionine</keyword>
<sequence length="173" mass="19810">MDVGAARPDLNVLGLEIRDPVVEKALRVRDERGLRNVHFVACSANANIDQVLEAVQRYSRVERVLIQMPDPWFKRRHHNRRVTTPQLLRSIAGALPPDGRLFVQSDVLDVAAQMRRELEACARLQDLTEPEGEVFEAKGHAWLCVNPNGFSTERERYVLNQDLPVYRALYGRK</sequence>
<protein>
    <recommendedName>
        <fullName evidence="2">tRNA (guanine(46)-N(7))-methyltransferase</fullName>
        <ecNumber evidence="2">2.1.1.33</ecNumber>
    </recommendedName>
</protein>
<dbReference type="GO" id="GO:0043527">
    <property type="term" value="C:tRNA methyltransferase complex"/>
    <property type="evidence" value="ECO:0007669"/>
    <property type="project" value="TreeGrafter"/>
</dbReference>
<name>A0A7S4FIS0_9EUGL</name>
<dbReference type="AlphaFoldDB" id="A0A7S4FIS0"/>
<dbReference type="EMBL" id="HBJA01024222">
    <property type="protein sequence ID" value="CAE0796666.1"/>
    <property type="molecule type" value="Transcribed_RNA"/>
</dbReference>
<dbReference type="Pfam" id="PF02390">
    <property type="entry name" value="Methyltransf_4"/>
    <property type="match status" value="1"/>
</dbReference>
<dbReference type="InterPro" id="IPR029063">
    <property type="entry name" value="SAM-dependent_MTases_sf"/>
</dbReference>
<dbReference type="GO" id="GO:0008176">
    <property type="term" value="F:tRNA (guanine(46)-N7)-methyltransferase activity"/>
    <property type="evidence" value="ECO:0007669"/>
    <property type="project" value="UniProtKB-EC"/>
</dbReference>
<evidence type="ECO:0000313" key="7">
    <source>
        <dbReference type="EMBL" id="CAE0796666.1"/>
    </source>
</evidence>
<reference evidence="7" key="1">
    <citation type="submission" date="2021-01" db="EMBL/GenBank/DDBJ databases">
        <authorList>
            <person name="Corre E."/>
            <person name="Pelletier E."/>
            <person name="Niang G."/>
            <person name="Scheremetjew M."/>
            <person name="Finn R."/>
            <person name="Kale V."/>
            <person name="Holt S."/>
            <person name="Cochrane G."/>
            <person name="Meng A."/>
            <person name="Brown T."/>
            <person name="Cohen L."/>
        </authorList>
    </citation>
    <scope>NUCLEOTIDE SEQUENCE</scope>
    <source>
        <strain evidence="7">CCMP1594</strain>
    </source>
</reference>
<dbReference type="PROSITE" id="PS51625">
    <property type="entry name" value="SAM_MT_TRMB"/>
    <property type="match status" value="1"/>
</dbReference>
<accession>A0A7S4FIS0</accession>
<evidence type="ECO:0000256" key="6">
    <source>
        <dbReference type="ARBA" id="ARBA00022694"/>
    </source>
</evidence>
<gene>
    <name evidence="7" type="ORF">EGYM00163_LOCUS7786</name>
</gene>
<evidence type="ECO:0000256" key="4">
    <source>
        <dbReference type="ARBA" id="ARBA00022679"/>
    </source>
</evidence>
<comment type="catalytic activity">
    <reaction evidence="1">
        <text>guanosine(46) in tRNA + S-adenosyl-L-methionine = N(7)-methylguanosine(46) in tRNA + S-adenosyl-L-homocysteine</text>
        <dbReference type="Rhea" id="RHEA:42708"/>
        <dbReference type="Rhea" id="RHEA-COMP:10188"/>
        <dbReference type="Rhea" id="RHEA-COMP:10189"/>
        <dbReference type="ChEBI" id="CHEBI:57856"/>
        <dbReference type="ChEBI" id="CHEBI:59789"/>
        <dbReference type="ChEBI" id="CHEBI:74269"/>
        <dbReference type="ChEBI" id="CHEBI:74480"/>
        <dbReference type="EC" id="2.1.1.33"/>
    </reaction>
</comment>
<proteinExistence type="predicted"/>
<evidence type="ECO:0000256" key="2">
    <source>
        <dbReference type="ARBA" id="ARBA00011977"/>
    </source>
</evidence>
<keyword evidence="6" id="KW-0819">tRNA processing</keyword>